<dbReference type="AlphaFoldDB" id="A0A507C3X1"/>
<proteinExistence type="predicted"/>
<accession>A0A507C3X1</accession>
<dbReference type="PANTHER" id="PTHR36986">
    <property type="entry name" value="UPF0643 PROTEIN PB2B2.08"/>
    <property type="match status" value="1"/>
</dbReference>
<dbReference type="RefSeq" id="XP_031023508.1">
    <property type="nucleotide sequence ID" value="XM_031170528.1"/>
</dbReference>
<dbReference type="PANTHER" id="PTHR36986:SF1">
    <property type="entry name" value="UPF0643 PROTEIN PB2B2.08"/>
    <property type="match status" value="1"/>
</dbReference>
<name>A0A507C3X1_9FUNG</name>
<dbReference type="EMBL" id="QEAO01000032">
    <property type="protein sequence ID" value="TPX32265.1"/>
    <property type="molecule type" value="Genomic_DNA"/>
</dbReference>
<organism evidence="1 2">
    <name type="scientific">Synchytrium microbalum</name>
    <dbReference type="NCBI Taxonomy" id="1806994"/>
    <lineage>
        <taxon>Eukaryota</taxon>
        <taxon>Fungi</taxon>
        <taxon>Fungi incertae sedis</taxon>
        <taxon>Chytridiomycota</taxon>
        <taxon>Chytridiomycota incertae sedis</taxon>
        <taxon>Chytridiomycetes</taxon>
        <taxon>Synchytriales</taxon>
        <taxon>Synchytriaceae</taxon>
        <taxon>Synchytrium</taxon>
    </lineage>
</organism>
<dbReference type="SUPFAM" id="SSF54909">
    <property type="entry name" value="Dimeric alpha+beta barrel"/>
    <property type="match status" value="1"/>
</dbReference>
<dbReference type="Proteomes" id="UP000319731">
    <property type="component" value="Unassembled WGS sequence"/>
</dbReference>
<dbReference type="InterPro" id="IPR011008">
    <property type="entry name" value="Dimeric_a/b-barrel"/>
</dbReference>
<comment type="caution">
    <text evidence="1">The sequence shown here is derived from an EMBL/GenBank/DDBJ whole genome shotgun (WGS) entry which is preliminary data.</text>
</comment>
<evidence type="ECO:0000313" key="1">
    <source>
        <dbReference type="EMBL" id="TPX32265.1"/>
    </source>
</evidence>
<evidence type="ECO:0000313" key="2">
    <source>
        <dbReference type="Proteomes" id="UP000319731"/>
    </source>
</evidence>
<protein>
    <recommendedName>
        <fullName evidence="3">ABM domain-containing protein</fullName>
    </recommendedName>
</protein>
<keyword evidence="2" id="KW-1185">Reference proteome</keyword>
<evidence type="ECO:0008006" key="3">
    <source>
        <dbReference type="Google" id="ProtNLM"/>
    </source>
</evidence>
<reference evidence="1 2" key="1">
    <citation type="journal article" date="2019" name="Sci. Rep.">
        <title>Comparative genomics of chytrid fungi reveal insights into the obligate biotrophic and pathogenic lifestyle of Synchytrium endobioticum.</title>
        <authorList>
            <person name="van de Vossenberg B.T.L.H."/>
            <person name="Warris S."/>
            <person name="Nguyen H.D.T."/>
            <person name="van Gent-Pelzer M.P.E."/>
            <person name="Joly D.L."/>
            <person name="van de Geest H.C."/>
            <person name="Bonants P.J.M."/>
            <person name="Smith D.S."/>
            <person name="Levesque C.A."/>
            <person name="van der Lee T.A.J."/>
        </authorList>
    </citation>
    <scope>NUCLEOTIDE SEQUENCE [LARGE SCALE GENOMIC DNA]</scope>
    <source>
        <strain evidence="1 2">JEL517</strain>
    </source>
</reference>
<dbReference type="GeneID" id="42005825"/>
<gene>
    <name evidence="1" type="ORF">SmJEL517_g04600</name>
</gene>
<sequence length="203" mass="22943">MAFGDASITPHPNFCPFSTKSSSSSLSECPVTGNQKKSKLALRGTLEPLTEQDHHLSTLLSQLQVIPTHRTDPLDISFNWNDALSGATETGDLPYFIVAFRSKRKSDADTFALMEADRLAHEEAKSKGGLLSYWYTTLDDQRQCLAMCVWKSRDWAVLATDGPLHAQAMRLTSRMYEHYTLERYWLHIRKTEDGSTKVEIETI</sequence>
<dbReference type="OrthoDB" id="2140489at2759"/>